<evidence type="ECO:0000256" key="8">
    <source>
        <dbReference type="ARBA" id="ARBA00023315"/>
    </source>
</evidence>
<proteinExistence type="inferred from homology"/>
<evidence type="ECO:0000256" key="2">
    <source>
        <dbReference type="ARBA" id="ARBA00007342"/>
    </source>
</evidence>
<sequence length="222" mass="24406">MDQQKLIQLITETVKETIEQSSGSFQRLHKTDIPIAVSNRHVHLSSEDLEWLFGRNYELTKLKELSQPGQFAAKETVTIIGPKGKLPNVRILGPSRGKTQVEISLTDGFIIGTQPPVKLSGDINGTPGVIIQGPRGQLKIKEGLICAARHIHMHPTDADAFGVTNGDIVKIGVDGKRSIIFDKTLIRVSPKYRLEMHIDFDEANAANLKSGTIGKLIRTELS</sequence>
<evidence type="ECO:0000256" key="4">
    <source>
        <dbReference type="ARBA" id="ARBA00020837"/>
    </source>
</evidence>
<dbReference type="PIRSF" id="PIRSF010130">
    <property type="entry name" value="PduL"/>
    <property type="match status" value="1"/>
</dbReference>
<dbReference type="Proteomes" id="UP000784880">
    <property type="component" value="Unassembled WGS sequence"/>
</dbReference>
<evidence type="ECO:0000256" key="7">
    <source>
        <dbReference type="ARBA" id="ARBA00022833"/>
    </source>
</evidence>
<evidence type="ECO:0000313" key="11">
    <source>
        <dbReference type="EMBL" id="MBU9711961.1"/>
    </source>
</evidence>
<comment type="catalytic activity">
    <reaction evidence="9 10">
        <text>propanoyl-CoA + phosphate = propanoyl phosphate + CoA</text>
        <dbReference type="Rhea" id="RHEA:28046"/>
        <dbReference type="ChEBI" id="CHEBI:43474"/>
        <dbReference type="ChEBI" id="CHEBI:57287"/>
        <dbReference type="ChEBI" id="CHEBI:57392"/>
        <dbReference type="ChEBI" id="CHEBI:58933"/>
        <dbReference type="EC" id="2.3.1.222"/>
    </reaction>
</comment>
<keyword evidence="5 10" id="KW-0808">Transferase</keyword>
<evidence type="ECO:0000256" key="3">
    <source>
        <dbReference type="ARBA" id="ARBA00012206"/>
    </source>
</evidence>
<protein>
    <recommendedName>
        <fullName evidence="4 10">Phosphate propanoyltransferase</fullName>
        <ecNumber evidence="3 10">2.3.1.222</ecNumber>
    </recommendedName>
</protein>
<comment type="similarity">
    <text evidence="2 10">Belongs to the PduL family.</text>
</comment>
<organism evidence="11 12">
    <name type="scientific">Evansella tamaricis</name>
    <dbReference type="NCBI Taxonomy" id="2069301"/>
    <lineage>
        <taxon>Bacteria</taxon>
        <taxon>Bacillati</taxon>
        <taxon>Bacillota</taxon>
        <taxon>Bacilli</taxon>
        <taxon>Bacillales</taxon>
        <taxon>Bacillaceae</taxon>
        <taxon>Evansella</taxon>
    </lineage>
</organism>
<evidence type="ECO:0000256" key="10">
    <source>
        <dbReference type="PIRNR" id="PIRNR010130"/>
    </source>
</evidence>
<accession>A0ABS6JE56</accession>
<comment type="caution">
    <text evidence="11">The sequence shown here is derived from an EMBL/GenBank/DDBJ whole genome shotgun (WGS) entry which is preliminary data.</text>
</comment>
<evidence type="ECO:0000256" key="9">
    <source>
        <dbReference type="ARBA" id="ARBA00047589"/>
    </source>
</evidence>
<keyword evidence="6" id="KW-0479">Metal-binding</keyword>
<keyword evidence="8 10" id="KW-0012">Acyltransferase</keyword>
<dbReference type="InterPro" id="IPR008300">
    <property type="entry name" value="PTAC"/>
</dbReference>
<keyword evidence="12" id="KW-1185">Reference proteome</keyword>
<keyword evidence="7" id="KW-0862">Zinc</keyword>
<evidence type="ECO:0000256" key="6">
    <source>
        <dbReference type="ARBA" id="ARBA00022723"/>
    </source>
</evidence>
<dbReference type="RefSeq" id="WP_217066107.1">
    <property type="nucleotide sequence ID" value="NZ_JAHQCS010000090.1"/>
</dbReference>
<dbReference type="EC" id="2.3.1.222" evidence="3 10"/>
<dbReference type="PANTHER" id="PTHR39453:SF1">
    <property type="entry name" value="PHOSPHATE PROPANOYLTRANSFERASE"/>
    <property type="match status" value="1"/>
</dbReference>
<name>A0ABS6JE56_9BACI</name>
<reference evidence="11 12" key="1">
    <citation type="submission" date="2021-06" db="EMBL/GenBank/DDBJ databases">
        <title>Bacillus sp. RD4P76, an endophyte from a halophyte.</title>
        <authorList>
            <person name="Sun J.-Q."/>
        </authorList>
    </citation>
    <scope>NUCLEOTIDE SEQUENCE [LARGE SCALE GENOMIC DNA]</scope>
    <source>
        <strain evidence="11 12">CGMCC 1.15917</strain>
    </source>
</reference>
<dbReference type="PANTHER" id="PTHR39453">
    <property type="entry name" value="PHOSPHATE PROPANOYLTRANSFERASE"/>
    <property type="match status" value="1"/>
</dbReference>
<gene>
    <name evidence="11" type="ORF">KS419_09445</name>
</gene>
<dbReference type="Pfam" id="PF06130">
    <property type="entry name" value="PTAC"/>
    <property type="match status" value="1"/>
</dbReference>
<evidence type="ECO:0000256" key="5">
    <source>
        <dbReference type="ARBA" id="ARBA00022679"/>
    </source>
</evidence>
<comment type="pathway">
    <text evidence="10">Polyol metabolism; 1,2-propanediol degradation.</text>
</comment>
<comment type="cofactor">
    <cofactor evidence="1">
        <name>Zn(2+)</name>
        <dbReference type="ChEBI" id="CHEBI:29105"/>
    </cofactor>
</comment>
<dbReference type="NCBIfam" id="NF011652">
    <property type="entry name" value="PRK15070.1"/>
    <property type="match status" value="1"/>
</dbReference>
<dbReference type="EMBL" id="JAHQCS010000090">
    <property type="protein sequence ID" value="MBU9711961.1"/>
    <property type="molecule type" value="Genomic_DNA"/>
</dbReference>
<comment type="function">
    <text evidence="10">Involved in 1,2-propanediol (1,2-PD) degradation by catalyzing the conversion of propanoyl-CoA to propanoyl-phosphate.</text>
</comment>
<evidence type="ECO:0000313" key="12">
    <source>
        <dbReference type="Proteomes" id="UP000784880"/>
    </source>
</evidence>
<evidence type="ECO:0000256" key="1">
    <source>
        <dbReference type="ARBA" id="ARBA00001947"/>
    </source>
</evidence>